<evidence type="ECO:0000313" key="1">
    <source>
        <dbReference type="EMBL" id="BDI33317.1"/>
    </source>
</evidence>
<dbReference type="RefSeq" id="WP_119319026.1">
    <property type="nucleotide sequence ID" value="NZ_AP025739.1"/>
</dbReference>
<sequence>MDYPTPPLVIYIDVDDTFVRTYGAKRIPIPAVLSHIRMLHAQGGVEMYCWSSGGAAYARGSAEEFGVADCFTAFLPKPQVMIDDQDVSEWRQLLQAHPAGDVMATAEDYRARLASR</sequence>
<dbReference type="EMBL" id="AP025739">
    <property type="protein sequence ID" value="BDI33317.1"/>
    <property type="molecule type" value="Genomic_DNA"/>
</dbReference>
<gene>
    <name evidence="1" type="ORF">CCAX7_53680</name>
</gene>
<protein>
    <submittedName>
        <fullName evidence="1">Uncharacterized protein</fullName>
    </submittedName>
</protein>
<dbReference type="Proteomes" id="UP000287394">
    <property type="component" value="Chromosome"/>
</dbReference>
<reference evidence="1 2" key="1">
    <citation type="journal article" date="2019" name="Int. J. Syst. Evol. Microbiol.">
        <title>Capsulimonas corticalis gen. nov., sp. nov., an aerobic capsulated bacterium, of a novel bacterial order, Capsulimonadales ord. nov., of the class Armatimonadia of the phylum Armatimonadetes.</title>
        <authorList>
            <person name="Li J."/>
            <person name="Kudo C."/>
            <person name="Tonouchi A."/>
        </authorList>
    </citation>
    <scope>NUCLEOTIDE SEQUENCE [LARGE SCALE GENOMIC DNA]</scope>
    <source>
        <strain evidence="1 2">AX-7</strain>
    </source>
</reference>
<dbReference type="KEGG" id="ccot:CCAX7_53680"/>
<accession>A0A402CNK9</accession>
<keyword evidence="2" id="KW-1185">Reference proteome</keyword>
<dbReference type="InterPro" id="IPR036412">
    <property type="entry name" value="HAD-like_sf"/>
</dbReference>
<evidence type="ECO:0000313" key="2">
    <source>
        <dbReference type="Proteomes" id="UP000287394"/>
    </source>
</evidence>
<name>A0A402CNK9_9BACT</name>
<dbReference type="AlphaFoldDB" id="A0A402CNK9"/>
<proteinExistence type="predicted"/>
<dbReference type="SUPFAM" id="SSF56784">
    <property type="entry name" value="HAD-like"/>
    <property type="match status" value="1"/>
</dbReference>
<dbReference type="OrthoDB" id="517203at2"/>
<organism evidence="1 2">
    <name type="scientific">Capsulimonas corticalis</name>
    <dbReference type="NCBI Taxonomy" id="2219043"/>
    <lineage>
        <taxon>Bacteria</taxon>
        <taxon>Bacillati</taxon>
        <taxon>Armatimonadota</taxon>
        <taxon>Armatimonadia</taxon>
        <taxon>Capsulimonadales</taxon>
        <taxon>Capsulimonadaceae</taxon>
        <taxon>Capsulimonas</taxon>
    </lineage>
</organism>